<dbReference type="PANTHER" id="PTHR43732:SF1">
    <property type="entry name" value="RIBOSE 5-PHOSPHATE ISOMERASE"/>
    <property type="match status" value="1"/>
</dbReference>
<dbReference type="PIRSF" id="PIRSF005384">
    <property type="entry name" value="RpiB_LacA_B"/>
    <property type="match status" value="1"/>
</dbReference>
<dbReference type="STRING" id="1513793.SAMN06296036_12544"/>
<organism evidence="5 6">
    <name type="scientific">Pseudobacteriovorax antillogorgiicola</name>
    <dbReference type="NCBI Taxonomy" id="1513793"/>
    <lineage>
        <taxon>Bacteria</taxon>
        <taxon>Pseudomonadati</taxon>
        <taxon>Bdellovibrionota</taxon>
        <taxon>Oligoflexia</taxon>
        <taxon>Oligoflexales</taxon>
        <taxon>Pseudobacteriovoracaceae</taxon>
        <taxon>Pseudobacteriovorax</taxon>
    </lineage>
</organism>
<dbReference type="NCBIfam" id="TIGR01120">
    <property type="entry name" value="rpiB"/>
    <property type="match status" value="1"/>
</dbReference>
<evidence type="ECO:0000313" key="6">
    <source>
        <dbReference type="Proteomes" id="UP000192907"/>
    </source>
</evidence>
<name>A0A1Y6CR56_9BACT</name>
<dbReference type="GO" id="GO:0005975">
    <property type="term" value="P:carbohydrate metabolic process"/>
    <property type="evidence" value="ECO:0007669"/>
    <property type="project" value="InterPro"/>
</dbReference>
<dbReference type="InterPro" id="IPR004785">
    <property type="entry name" value="RpiB"/>
</dbReference>
<reference evidence="6" key="1">
    <citation type="submission" date="2017-04" db="EMBL/GenBank/DDBJ databases">
        <authorList>
            <person name="Varghese N."/>
            <person name="Submissions S."/>
        </authorList>
    </citation>
    <scope>NUCLEOTIDE SEQUENCE [LARGE SCALE GENOMIC DNA]</scope>
    <source>
        <strain evidence="6">RKEM611</strain>
    </source>
</reference>
<sequence>MGMKIGIASDHGGRELKHLVVEFLDSQNIEVQDYGVARDDATSVDYPDYAEKLAKDVAAGKCERGILICGTGIGMSIAANKVAGIRATLVWDDFTAKMSRLHNNSNVLCLGERVLNHHRALDLVQIWLEASFEGSRHQRRLDKISALETQ</sequence>
<evidence type="ECO:0000256" key="4">
    <source>
        <dbReference type="PIRSR" id="PIRSR005384-2"/>
    </source>
</evidence>
<gene>
    <name evidence="5" type="ORF">SAMN06296036_12544</name>
</gene>
<dbReference type="EMBL" id="FWZT01000025">
    <property type="protein sequence ID" value="SMF69725.1"/>
    <property type="molecule type" value="Genomic_DNA"/>
</dbReference>
<feature type="binding site" evidence="4">
    <location>
        <position position="140"/>
    </location>
    <ligand>
        <name>D-ribulose 5-phosphate</name>
        <dbReference type="ChEBI" id="CHEBI:58121"/>
    </ligand>
</feature>
<feature type="binding site" evidence="4">
    <location>
        <begin position="70"/>
        <end position="74"/>
    </location>
    <ligand>
        <name>D-ribulose 5-phosphate</name>
        <dbReference type="ChEBI" id="CHEBI:58121"/>
    </ligand>
</feature>
<protein>
    <submittedName>
        <fullName evidence="5">Ribose-5-phosphate isomerase</fullName>
    </submittedName>
</protein>
<feature type="active site" description="Proton donor" evidence="3">
    <location>
        <position position="102"/>
    </location>
</feature>
<comment type="similarity">
    <text evidence="1">Belongs to the LacAB/RpiB family.</text>
</comment>
<feature type="binding site" evidence="4">
    <location>
        <position position="136"/>
    </location>
    <ligand>
        <name>D-ribulose 5-phosphate</name>
        <dbReference type="ChEBI" id="CHEBI:58121"/>
    </ligand>
</feature>
<feature type="active site" description="Proton acceptor" evidence="3">
    <location>
        <position position="69"/>
    </location>
</feature>
<dbReference type="SUPFAM" id="SSF89623">
    <property type="entry name" value="Ribose/Galactose isomerase RpiB/AlsB"/>
    <property type="match status" value="1"/>
</dbReference>
<dbReference type="InterPro" id="IPR051812">
    <property type="entry name" value="SPI_LacAB/RpiB"/>
</dbReference>
<dbReference type="InterPro" id="IPR036569">
    <property type="entry name" value="RpiB_LacA_LacB_sf"/>
</dbReference>
<keyword evidence="6" id="KW-1185">Reference proteome</keyword>
<evidence type="ECO:0000256" key="2">
    <source>
        <dbReference type="ARBA" id="ARBA00023235"/>
    </source>
</evidence>
<evidence type="ECO:0000313" key="5">
    <source>
        <dbReference type="EMBL" id="SMF69725.1"/>
    </source>
</evidence>
<feature type="binding site" evidence="4">
    <location>
        <begin position="10"/>
        <end position="11"/>
    </location>
    <ligand>
        <name>D-ribulose 5-phosphate</name>
        <dbReference type="ChEBI" id="CHEBI:58121"/>
    </ligand>
</feature>
<dbReference type="Pfam" id="PF02502">
    <property type="entry name" value="LacAB_rpiB"/>
    <property type="match status" value="1"/>
</dbReference>
<feature type="binding site" evidence="4">
    <location>
        <position position="103"/>
    </location>
    <ligand>
        <name>D-ribulose 5-phosphate</name>
        <dbReference type="ChEBI" id="CHEBI:58121"/>
    </ligand>
</feature>
<dbReference type="NCBIfam" id="NF004051">
    <property type="entry name" value="PRK05571.1"/>
    <property type="match status" value="1"/>
</dbReference>
<dbReference type="Proteomes" id="UP000192907">
    <property type="component" value="Unassembled WGS sequence"/>
</dbReference>
<dbReference type="InterPro" id="IPR003500">
    <property type="entry name" value="RpiB_LacA_LacB"/>
</dbReference>
<dbReference type="NCBIfam" id="TIGR00689">
    <property type="entry name" value="rpiB_lacA_lacB"/>
    <property type="match status" value="1"/>
</dbReference>
<keyword evidence="2 5" id="KW-0413">Isomerase</keyword>
<evidence type="ECO:0000256" key="1">
    <source>
        <dbReference type="ARBA" id="ARBA00008754"/>
    </source>
</evidence>
<dbReference type="PANTHER" id="PTHR43732">
    <property type="entry name" value="RIBOSE 5-PHOSPHATE ISOMERASE-RELATED"/>
    <property type="match status" value="1"/>
</dbReference>
<dbReference type="AlphaFoldDB" id="A0A1Y6CR56"/>
<accession>A0A1Y6CR56</accession>
<proteinExistence type="inferred from homology"/>
<dbReference type="GO" id="GO:0016861">
    <property type="term" value="F:intramolecular oxidoreductase activity, interconverting aldoses and ketoses"/>
    <property type="evidence" value="ECO:0007669"/>
    <property type="project" value="UniProtKB-ARBA"/>
</dbReference>
<evidence type="ECO:0000256" key="3">
    <source>
        <dbReference type="PIRSR" id="PIRSR005384-1"/>
    </source>
</evidence>
<dbReference type="Gene3D" id="3.40.1400.10">
    <property type="entry name" value="Sugar-phosphate isomerase, RpiB/LacA/LacB"/>
    <property type="match status" value="1"/>
</dbReference>
<feature type="binding site" evidence="4">
    <location>
        <position position="113"/>
    </location>
    <ligand>
        <name>D-ribulose 5-phosphate</name>
        <dbReference type="ChEBI" id="CHEBI:58121"/>
    </ligand>
</feature>